<feature type="transmembrane region" description="Helical" evidence="1">
    <location>
        <begin position="102"/>
        <end position="122"/>
    </location>
</feature>
<evidence type="ECO:0000256" key="1">
    <source>
        <dbReference type="SAM" id="Phobius"/>
    </source>
</evidence>
<dbReference type="EMBL" id="PIOC01000001">
    <property type="protein sequence ID" value="RDW22192.1"/>
    <property type="molecule type" value="Genomic_DNA"/>
</dbReference>
<evidence type="ECO:0008006" key="4">
    <source>
        <dbReference type="Google" id="ProtNLM"/>
    </source>
</evidence>
<keyword evidence="1" id="KW-1133">Transmembrane helix</keyword>
<feature type="transmembrane region" description="Helical" evidence="1">
    <location>
        <begin position="169"/>
        <end position="186"/>
    </location>
</feature>
<dbReference type="AlphaFoldDB" id="A0A3D8Q299"/>
<dbReference type="Pfam" id="PF04854">
    <property type="entry name" value="DUF624"/>
    <property type="match status" value="1"/>
</dbReference>
<protein>
    <recommendedName>
        <fullName evidence="4">DUF624 domain-containing protein</fullName>
    </recommendedName>
</protein>
<sequence length="199" mass="22970">MRYDGKVFRGLEIAGNLVYLNALFIISSLPLITIGPAWLAMMGVIREWSQDKEPPITSTFFKQFKGNFKIGLAVSVVQLIIFIVLAGDFFVLFHLVDKGKEFILSVFVILVVIVLSMFLYIYPLLLNYKMNIRDLVRNSFYLIFYKPFSVLGIILFLVSLVMLSTVLQFLPFLCMFSVFTYVHYKITKHSIQKVEKIII</sequence>
<dbReference type="RefSeq" id="WP_115771052.1">
    <property type="nucleotide sequence ID" value="NZ_PIOC01000001.1"/>
</dbReference>
<dbReference type="OrthoDB" id="2182676at2"/>
<proteinExistence type="predicted"/>
<evidence type="ECO:0000313" key="3">
    <source>
        <dbReference type="Proteomes" id="UP000257143"/>
    </source>
</evidence>
<dbReference type="InterPro" id="IPR006938">
    <property type="entry name" value="DUF624"/>
</dbReference>
<keyword evidence="3" id="KW-1185">Reference proteome</keyword>
<keyword evidence="1" id="KW-0812">Transmembrane</keyword>
<accession>A0A3D8Q299</accession>
<gene>
    <name evidence="2" type="ORF">CWR48_00340</name>
</gene>
<organism evidence="2 3">
    <name type="scientific">Oceanobacillus arenosus</name>
    <dbReference type="NCBI Taxonomy" id="1229153"/>
    <lineage>
        <taxon>Bacteria</taxon>
        <taxon>Bacillati</taxon>
        <taxon>Bacillota</taxon>
        <taxon>Bacilli</taxon>
        <taxon>Bacillales</taxon>
        <taxon>Bacillaceae</taxon>
        <taxon>Oceanobacillus</taxon>
    </lineage>
</organism>
<dbReference type="Proteomes" id="UP000257143">
    <property type="component" value="Unassembled WGS sequence"/>
</dbReference>
<comment type="caution">
    <text evidence="2">The sequence shown here is derived from an EMBL/GenBank/DDBJ whole genome shotgun (WGS) entry which is preliminary data.</text>
</comment>
<name>A0A3D8Q299_9BACI</name>
<keyword evidence="1" id="KW-0472">Membrane</keyword>
<feature type="transmembrane region" description="Helical" evidence="1">
    <location>
        <begin position="70"/>
        <end position="96"/>
    </location>
</feature>
<evidence type="ECO:0000313" key="2">
    <source>
        <dbReference type="EMBL" id="RDW22192.1"/>
    </source>
</evidence>
<reference evidence="3" key="1">
    <citation type="submission" date="2017-11" db="EMBL/GenBank/DDBJ databases">
        <authorList>
            <person name="Zhu W."/>
        </authorList>
    </citation>
    <scope>NUCLEOTIDE SEQUENCE [LARGE SCALE GENOMIC DNA]</scope>
    <source>
        <strain evidence="3">CAU 1183</strain>
    </source>
</reference>
<feature type="transmembrane region" description="Helical" evidence="1">
    <location>
        <begin position="143"/>
        <end position="163"/>
    </location>
</feature>
<feature type="transmembrane region" description="Helical" evidence="1">
    <location>
        <begin position="20"/>
        <end position="45"/>
    </location>
</feature>